<accession>A0A8J8NGV5</accession>
<protein>
    <submittedName>
        <fullName evidence="1">Uncharacterized protein</fullName>
    </submittedName>
</protein>
<dbReference type="Proteomes" id="UP000785679">
    <property type="component" value="Unassembled WGS sequence"/>
</dbReference>
<name>A0A8J8NGV5_HALGN</name>
<evidence type="ECO:0000313" key="2">
    <source>
        <dbReference type="Proteomes" id="UP000785679"/>
    </source>
</evidence>
<proteinExistence type="predicted"/>
<organism evidence="1 2">
    <name type="scientific">Halteria grandinella</name>
    <dbReference type="NCBI Taxonomy" id="5974"/>
    <lineage>
        <taxon>Eukaryota</taxon>
        <taxon>Sar</taxon>
        <taxon>Alveolata</taxon>
        <taxon>Ciliophora</taxon>
        <taxon>Intramacronucleata</taxon>
        <taxon>Spirotrichea</taxon>
        <taxon>Stichotrichia</taxon>
        <taxon>Sporadotrichida</taxon>
        <taxon>Halteriidae</taxon>
        <taxon>Halteria</taxon>
    </lineage>
</organism>
<comment type="caution">
    <text evidence="1">The sequence shown here is derived from an EMBL/GenBank/DDBJ whole genome shotgun (WGS) entry which is preliminary data.</text>
</comment>
<dbReference type="AlphaFoldDB" id="A0A8J8NGV5"/>
<sequence>MIYQSILKCLFLFKQDLQQWPLAACFYAQCQSRPSPTTSCLKSSSISSTLQVRHTYLHELTLQLPHSSSLR</sequence>
<evidence type="ECO:0000313" key="1">
    <source>
        <dbReference type="EMBL" id="TNV74787.1"/>
    </source>
</evidence>
<dbReference type="EMBL" id="RRYP01016642">
    <property type="protein sequence ID" value="TNV74787.1"/>
    <property type="molecule type" value="Genomic_DNA"/>
</dbReference>
<keyword evidence="2" id="KW-1185">Reference proteome</keyword>
<gene>
    <name evidence="1" type="ORF">FGO68_gene12304</name>
</gene>
<reference evidence="1" key="1">
    <citation type="submission" date="2019-06" db="EMBL/GenBank/DDBJ databases">
        <authorList>
            <person name="Zheng W."/>
        </authorList>
    </citation>
    <scope>NUCLEOTIDE SEQUENCE</scope>
    <source>
        <strain evidence="1">QDHG01</strain>
    </source>
</reference>